<dbReference type="Pfam" id="PF03071">
    <property type="entry name" value="GNT-I"/>
    <property type="match status" value="1"/>
</dbReference>
<comment type="pathway">
    <text evidence="2 16">Protein modification; protein glycosylation.</text>
</comment>
<keyword evidence="12 16" id="KW-0464">Manganese</keyword>
<keyword evidence="6" id="KW-0812">Transmembrane</keyword>
<dbReference type="GO" id="GO:0003827">
    <property type="term" value="F:alpha-1,3-mannosylglycoprotein 2-beta-N-acetylglucosaminyltransferase activity"/>
    <property type="evidence" value="ECO:0007669"/>
    <property type="project" value="UniProtKB-UniRule"/>
</dbReference>
<evidence type="ECO:0000256" key="12">
    <source>
        <dbReference type="ARBA" id="ARBA00023211"/>
    </source>
</evidence>
<dbReference type="FunFam" id="3.90.550.10:FF:000252">
    <property type="entry name" value="Protein O-linked-mannose beta-1,2-N-acetylglucosaminyltransferase 1"/>
    <property type="match status" value="1"/>
</dbReference>
<dbReference type="GO" id="GO:0000139">
    <property type="term" value="C:Golgi membrane"/>
    <property type="evidence" value="ECO:0007669"/>
    <property type="project" value="UniProtKB-SubCell"/>
</dbReference>
<comment type="similarity">
    <text evidence="3 16">Belongs to the glycosyltransferase 13 family.</text>
</comment>
<evidence type="ECO:0000256" key="10">
    <source>
        <dbReference type="ARBA" id="ARBA00023034"/>
    </source>
</evidence>
<dbReference type="EMBL" id="CP031043">
    <property type="protein sequence ID" value="QDZ23572.1"/>
    <property type="molecule type" value="Genomic_DNA"/>
</dbReference>
<organism evidence="18 19">
    <name type="scientific">Chloropicon primus</name>
    <dbReference type="NCBI Taxonomy" id="1764295"/>
    <lineage>
        <taxon>Eukaryota</taxon>
        <taxon>Viridiplantae</taxon>
        <taxon>Chlorophyta</taxon>
        <taxon>Chloropicophyceae</taxon>
        <taxon>Chloropicales</taxon>
        <taxon>Chloropicaceae</taxon>
        <taxon>Chloropicon</taxon>
    </lineage>
</organism>
<dbReference type="UniPathway" id="UPA00378"/>
<evidence type="ECO:0000256" key="11">
    <source>
        <dbReference type="ARBA" id="ARBA00023136"/>
    </source>
</evidence>
<comment type="function">
    <text evidence="16">Initiates complex N-linked carbohydrate formation. Essential for the conversion of high-mannose to hybrid and complex N-glycans.</text>
</comment>
<dbReference type="PANTHER" id="PTHR10468">
    <property type="entry name" value="PROTEIN O-LINKED-MANNOSE BETA-1,2-N-ACETYLGLUCOSAMINYLTRANSFERASE 1/ALPHA-1,3-MANNOSYL-GLYCOPROTEIN 2-BETA-N-ACETYLGLUCOSAMINYLTRANSFERASE"/>
    <property type="match status" value="1"/>
</dbReference>
<evidence type="ECO:0000256" key="9">
    <source>
        <dbReference type="ARBA" id="ARBA00022989"/>
    </source>
</evidence>
<evidence type="ECO:0000313" key="18">
    <source>
        <dbReference type="EMBL" id="QDZ23572.1"/>
    </source>
</evidence>
<dbReference type="Proteomes" id="UP000316726">
    <property type="component" value="Chromosome 10"/>
</dbReference>
<keyword evidence="7 16" id="KW-0479">Metal-binding</keyword>
<dbReference type="SUPFAM" id="SSF53448">
    <property type="entry name" value="Nucleotide-diphospho-sugar transferases"/>
    <property type="match status" value="1"/>
</dbReference>
<evidence type="ECO:0000256" key="13">
    <source>
        <dbReference type="ARBA" id="ARBA00038949"/>
    </source>
</evidence>
<dbReference type="InterPro" id="IPR052261">
    <property type="entry name" value="Glycosyltransferase_13"/>
</dbReference>
<protein>
    <recommendedName>
        <fullName evidence="13 16">Alpha-1,3-mannosyl-glycoprotein 2-beta-N-acetylglucosaminyltransferase</fullName>
        <shortName evidence="16">GNT-I</shortName>
        <shortName evidence="16">GlcNAc-T I</shortName>
        <ecNumber evidence="13 16">2.4.1.101</ecNumber>
    </recommendedName>
    <alternativeName>
        <fullName evidence="14 16">N-glycosyl-oligosaccharide-glycoprotein N-acetylglucosaminyltransferase I</fullName>
    </alternativeName>
</protein>
<dbReference type="OrthoDB" id="440755at2759"/>
<dbReference type="STRING" id="1764295.A0A5B8MVN9"/>
<evidence type="ECO:0000256" key="8">
    <source>
        <dbReference type="ARBA" id="ARBA00022968"/>
    </source>
</evidence>
<accession>A0A5B8MVN9</accession>
<feature type="compositionally biased region" description="Gly residues" evidence="17">
    <location>
        <begin position="463"/>
        <end position="473"/>
    </location>
</feature>
<dbReference type="InterPro" id="IPR029044">
    <property type="entry name" value="Nucleotide-diphossugar_trans"/>
</dbReference>
<evidence type="ECO:0000256" key="17">
    <source>
        <dbReference type="SAM" id="MobiDB-lite"/>
    </source>
</evidence>
<evidence type="ECO:0000256" key="7">
    <source>
        <dbReference type="ARBA" id="ARBA00022723"/>
    </source>
</evidence>
<keyword evidence="4 16" id="KW-0328">Glycosyltransferase</keyword>
<dbReference type="AlphaFoldDB" id="A0A5B8MVN9"/>
<reference evidence="18 19" key="1">
    <citation type="submission" date="2018-07" db="EMBL/GenBank/DDBJ databases">
        <title>The complete nuclear genome of the prasinophyte Chloropicon primus (CCMP1205).</title>
        <authorList>
            <person name="Pombert J.-F."/>
            <person name="Otis C."/>
            <person name="Turmel M."/>
            <person name="Lemieux C."/>
        </authorList>
    </citation>
    <scope>NUCLEOTIDE SEQUENCE [LARGE SCALE GENOMIC DNA]</scope>
    <source>
        <strain evidence="18 19">CCMP1205</strain>
    </source>
</reference>
<evidence type="ECO:0000256" key="14">
    <source>
        <dbReference type="ARBA" id="ARBA00041712"/>
    </source>
</evidence>
<sequence>MVVLRAQRTTRARWRVSVEAMVCSVLTLCLVHALLSSMSLRTDVTLRLQQTGADSDRAKKEGGLVVETEARHKTEEVGAVGAFGSTASAGVDRVATGLLNSSFCSPSQETFVEGRGQVAAVLVLSYNRPRYLNTTLGAIRERLKARSVSRKFPVFVSQDGDNADVSKVIESFPSLVAGHLVHPRGEEGGLEGVKPRLRGYYYLSAHYKWALGQIFDCMKHPKAIIVEDDMEVSVDFFQFFEGTARLLDKDPSLYAVSSWNDNGYGSYASDPRALRRTDFFGGLGWMLTRGLWDELKAGWPAAFWDDYMRQDKQRQGRQTIVPEVSRNHNFGERGTSNPDDFFEMGIERIVSNSVYVPFAEEDLSYLELDRFKLDMWEKVRKSRTVDSKDNINDLAGEQDLVLYYGTQEEEEEILQTYFELQYPPRGSFEGITMIRNPNSKRSHMIYIAPSDHPKDSSAVQAQGAGGQGEQDEA</sequence>
<proteinExistence type="inferred from homology"/>
<evidence type="ECO:0000256" key="6">
    <source>
        <dbReference type="ARBA" id="ARBA00022692"/>
    </source>
</evidence>
<evidence type="ECO:0000313" key="19">
    <source>
        <dbReference type="Proteomes" id="UP000316726"/>
    </source>
</evidence>
<comment type="subcellular location">
    <subcellularLocation>
        <location evidence="1 16">Golgi apparatus membrane</location>
        <topology evidence="1 16">Single-pass type II membrane protein</topology>
    </subcellularLocation>
</comment>
<evidence type="ECO:0000256" key="4">
    <source>
        <dbReference type="ARBA" id="ARBA00022676"/>
    </source>
</evidence>
<evidence type="ECO:0000256" key="2">
    <source>
        <dbReference type="ARBA" id="ARBA00004922"/>
    </source>
</evidence>
<keyword evidence="10 16" id="KW-0333">Golgi apparatus</keyword>
<keyword evidence="19" id="KW-1185">Reference proteome</keyword>
<keyword evidence="11" id="KW-0472">Membrane</keyword>
<gene>
    <name evidence="18" type="ORF">A3770_10p60900</name>
</gene>
<evidence type="ECO:0000256" key="15">
    <source>
        <dbReference type="ARBA" id="ARBA00049421"/>
    </source>
</evidence>
<keyword evidence="8 16" id="KW-0735">Signal-anchor</keyword>
<name>A0A5B8MVN9_9CHLO</name>
<dbReference type="GO" id="GO:0030145">
    <property type="term" value="F:manganese ion binding"/>
    <property type="evidence" value="ECO:0007669"/>
    <property type="project" value="UniProtKB-UniRule"/>
</dbReference>
<comment type="catalytic activity">
    <reaction evidence="15 16">
        <text>N(4)-(alpha-D-Man-(1-&gt;3)-[alpha-D-Man-(1-&gt;3)-[alpha-D-Man-(1-&gt;6)]-alpha-D-Man-(1-&gt;6)]-beta-D-Man-(1-&gt;4)-beta-D-GlcNAc-(1-&gt;4)-beta-D-GlcNAc)-L-asparaginyl-[protein] (N-glucan mannose isomer 5A1,2) + UDP-N-acetyl-alpha-D-glucosamine = N(4)-{beta-D-GlcNAc-(1-&gt;2)-alpha-D-Man-(1-&gt;3)-[alpha-D-Man-(1-&gt;3)-[alpha-D-Man-(1-&gt;6)]-alpha-D-Man-(1-&gt;6)]-beta-D-Man-(1-&gt;4)-beta-D-GlcNAc-(1-&gt;4)-beta-D-GlcNAc}-L-asparaginyl-[protein] + UDP + H(+)</text>
        <dbReference type="Rhea" id="RHEA:11456"/>
        <dbReference type="Rhea" id="RHEA-COMP:14367"/>
        <dbReference type="Rhea" id="RHEA-COMP:14368"/>
        <dbReference type="ChEBI" id="CHEBI:15378"/>
        <dbReference type="ChEBI" id="CHEBI:57705"/>
        <dbReference type="ChEBI" id="CHEBI:58223"/>
        <dbReference type="ChEBI" id="CHEBI:59087"/>
        <dbReference type="ChEBI" id="CHEBI:60625"/>
        <dbReference type="EC" id="2.4.1.101"/>
    </reaction>
</comment>
<dbReference type="Gene3D" id="3.90.550.10">
    <property type="entry name" value="Spore Coat Polysaccharide Biosynthesis Protein SpsA, Chain A"/>
    <property type="match status" value="1"/>
</dbReference>
<dbReference type="PANTHER" id="PTHR10468:SF0">
    <property type="entry name" value="ALPHA-1,3-MANNOSYL-GLYCOPROTEIN 2-BETA-N-ACETYLGLUCOSAMINYLTRANSFERASE"/>
    <property type="match status" value="1"/>
</dbReference>
<evidence type="ECO:0000256" key="1">
    <source>
        <dbReference type="ARBA" id="ARBA00004323"/>
    </source>
</evidence>
<dbReference type="EC" id="2.4.1.101" evidence="13 16"/>
<feature type="region of interest" description="Disordered" evidence="17">
    <location>
        <begin position="447"/>
        <end position="473"/>
    </location>
</feature>
<evidence type="ECO:0000256" key="16">
    <source>
        <dbReference type="RuleBase" id="RU368119"/>
    </source>
</evidence>
<evidence type="ECO:0000256" key="3">
    <source>
        <dbReference type="ARBA" id="ARBA00006492"/>
    </source>
</evidence>
<dbReference type="InterPro" id="IPR004139">
    <property type="entry name" value="Glyco_trans_13"/>
</dbReference>
<keyword evidence="5 18" id="KW-0808">Transferase</keyword>
<evidence type="ECO:0000256" key="5">
    <source>
        <dbReference type="ARBA" id="ARBA00022679"/>
    </source>
</evidence>
<keyword evidence="9" id="KW-1133">Transmembrane helix</keyword>
<comment type="cofactor">
    <cofactor evidence="16">
        <name>Mn(2+)</name>
        <dbReference type="ChEBI" id="CHEBI:29035"/>
    </cofactor>
    <text evidence="16">The cofactor is mostly bound to the substrate.</text>
</comment>